<keyword evidence="9" id="KW-0067">ATP-binding</keyword>
<feature type="compositionally biased region" description="Acidic residues" evidence="14">
    <location>
        <begin position="332"/>
        <end position="381"/>
    </location>
</feature>
<feature type="region of interest" description="Disordered" evidence="14">
    <location>
        <begin position="770"/>
        <end position="798"/>
    </location>
</feature>
<evidence type="ECO:0000256" key="11">
    <source>
        <dbReference type="ARBA" id="ARBA00047811"/>
    </source>
</evidence>
<evidence type="ECO:0000256" key="1">
    <source>
        <dbReference type="ARBA" id="ARBA00001946"/>
    </source>
</evidence>
<evidence type="ECO:0000313" key="16">
    <source>
        <dbReference type="Proteomes" id="UP001165740"/>
    </source>
</evidence>
<feature type="compositionally biased region" description="Basic and acidic residues" evidence="14">
    <location>
        <begin position="195"/>
        <end position="240"/>
    </location>
</feature>
<dbReference type="GO" id="GO:0005524">
    <property type="term" value="F:ATP binding"/>
    <property type="evidence" value="ECO:0007669"/>
    <property type="project" value="UniProtKB-KW"/>
</dbReference>
<feature type="compositionally biased region" description="Acidic residues" evidence="14">
    <location>
        <begin position="400"/>
        <end position="410"/>
    </location>
</feature>
<feature type="region of interest" description="Disordered" evidence="14">
    <location>
        <begin position="1"/>
        <end position="453"/>
    </location>
</feature>
<evidence type="ECO:0000256" key="13">
    <source>
        <dbReference type="ARBA" id="ARBA00079859"/>
    </source>
</evidence>
<keyword evidence="10" id="KW-0131">Cell cycle</keyword>
<gene>
    <name evidence="17" type="primary">LOC106053129</name>
</gene>
<proteinExistence type="inferred from homology"/>
<keyword evidence="7" id="KW-0547">Nucleotide-binding</keyword>
<dbReference type="PANTHER" id="PTHR24056">
    <property type="entry name" value="CELL DIVISION PROTEIN KINASE"/>
    <property type="match status" value="1"/>
</dbReference>
<reference evidence="17" key="1">
    <citation type="submission" date="2025-08" db="UniProtKB">
        <authorList>
            <consortium name="RefSeq"/>
        </authorList>
    </citation>
    <scope>IDENTIFICATION</scope>
</reference>
<keyword evidence="6" id="KW-0808">Transferase</keyword>
<organism evidence="16 17">
    <name type="scientific">Biomphalaria glabrata</name>
    <name type="common">Bloodfluke planorb</name>
    <name type="synonym">Freshwater snail</name>
    <dbReference type="NCBI Taxonomy" id="6526"/>
    <lineage>
        <taxon>Eukaryota</taxon>
        <taxon>Metazoa</taxon>
        <taxon>Spiralia</taxon>
        <taxon>Lophotrochozoa</taxon>
        <taxon>Mollusca</taxon>
        <taxon>Gastropoda</taxon>
        <taxon>Heterobranchia</taxon>
        <taxon>Euthyneura</taxon>
        <taxon>Panpulmonata</taxon>
        <taxon>Hygrophila</taxon>
        <taxon>Lymnaeoidea</taxon>
        <taxon>Planorbidae</taxon>
        <taxon>Biomphalaria</taxon>
    </lineage>
</organism>
<evidence type="ECO:0000256" key="10">
    <source>
        <dbReference type="ARBA" id="ARBA00023306"/>
    </source>
</evidence>
<dbReference type="Pfam" id="PF00069">
    <property type="entry name" value="Pkinase"/>
    <property type="match status" value="1"/>
</dbReference>
<keyword evidence="8" id="KW-0418">Kinase</keyword>
<dbReference type="PROSITE" id="PS50011">
    <property type="entry name" value="PROTEIN_KINASE_DOM"/>
    <property type="match status" value="1"/>
</dbReference>
<keyword evidence="4" id="KW-0723">Serine/threonine-protein kinase</keyword>
<protein>
    <recommendedName>
        <fullName evidence="3">cyclin-dependent kinase</fullName>
        <ecNumber evidence="3">2.7.11.22</ecNumber>
    </recommendedName>
    <alternativeName>
        <fullName evidence="13">Galactosyltransferase-associated protein kinase p58/GTA</fullName>
    </alternativeName>
</protein>
<dbReference type="AlphaFoldDB" id="A0A9W2YNG2"/>
<evidence type="ECO:0000256" key="3">
    <source>
        <dbReference type="ARBA" id="ARBA00012425"/>
    </source>
</evidence>
<evidence type="ECO:0000313" key="17">
    <source>
        <dbReference type="RefSeq" id="XP_055864189.1"/>
    </source>
</evidence>
<dbReference type="PROSITE" id="PS00108">
    <property type="entry name" value="PROTEIN_KINASE_ST"/>
    <property type="match status" value="1"/>
</dbReference>
<dbReference type="SMART" id="SM00220">
    <property type="entry name" value="S_TKc"/>
    <property type="match status" value="1"/>
</dbReference>
<evidence type="ECO:0000256" key="7">
    <source>
        <dbReference type="ARBA" id="ARBA00022741"/>
    </source>
</evidence>
<dbReference type="InterPro" id="IPR050108">
    <property type="entry name" value="CDK"/>
</dbReference>
<accession>A0A9W2YNG2</accession>
<feature type="compositionally biased region" description="Basic residues" evidence="14">
    <location>
        <begin position="23"/>
        <end position="34"/>
    </location>
</feature>
<dbReference type="FunFam" id="1.10.510.10:FF:000124">
    <property type="entry name" value="cyclin-dependent kinase 11B isoform X1"/>
    <property type="match status" value="1"/>
</dbReference>
<dbReference type="FunFam" id="3.30.200.20:FF:000054">
    <property type="entry name" value="Cyclin-dependent kinase 11B"/>
    <property type="match status" value="1"/>
</dbReference>
<dbReference type="Gene3D" id="3.30.200.20">
    <property type="entry name" value="Phosphorylase Kinase, domain 1"/>
    <property type="match status" value="1"/>
</dbReference>
<dbReference type="Proteomes" id="UP001165740">
    <property type="component" value="Chromosome 13"/>
</dbReference>
<evidence type="ECO:0000256" key="9">
    <source>
        <dbReference type="ARBA" id="ARBA00022840"/>
    </source>
</evidence>
<dbReference type="InterPro" id="IPR045267">
    <property type="entry name" value="CDK11/PITSLRE_STKc"/>
</dbReference>
<dbReference type="Gene3D" id="1.10.510.10">
    <property type="entry name" value="Transferase(Phosphotransferase) domain 1"/>
    <property type="match status" value="1"/>
</dbReference>
<feature type="compositionally biased region" description="Basic and acidic residues" evidence="14">
    <location>
        <begin position="297"/>
        <end position="311"/>
    </location>
</feature>
<keyword evidence="5" id="KW-0597">Phosphoprotein</keyword>
<feature type="compositionally biased region" description="Basic residues" evidence="14">
    <location>
        <begin position="80"/>
        <end position="93"/>
    </location>
</feature>
<evidence type="ECO:0000256" key="2">
    <source>
        <dbReference type="ARBA" id="ARBA00006485"/>
    </source>
</evidence>
<evidence type="ECO:0000259" key="15">
    <source>
        <dbReference type="PROSITE" id="PS50011"/>
    </source>
</evidence>
<keyword evidence="16" id="KW-1185">Reference proteome</keyword>
<dbReference type="EC" id="2.7.11.22" evidence="3"/>
<evidence type="ECO:0000256" key="5">
    <source>
        <dbReference type="ARBA" id="ARBA00022553"/>
    </source>
</evidence>
<dbReference type="CDD" id="cd07843">
    <property type="entry name" value="STKc_CDC2L1"/>
    <property type="match status" value="1"/>
</dbReference>
<dbReference type="GeneID" id="106053129"/>
<dbReference type="GO" id="GO:0007346">
    <property type="term" value="P:regulation of mitotic cell cycle"/>
    <property type="evidence" value="ECO:0007669"/>
    <property type="project" value="TreeGrafter"/>
</dbReference>
<dbReference type="GO" id="GO:0005634">
    <property type="term" value="C:nucleus"/>
    <property type="evidence" value="ECO:0007669"/>
    <property type="project" value="TreeGrafter"/>
</dbReference>
<evidence type="ECO:0000256" key="12">
    <source>
        <dbReference type="ARBA" id="ARBA00048367"/>
    </source>
</evidence>
<evidence type="ECO:0000256" key="14">
    <source>
        <dbReference type="SAM" id="MobiDB-lite"/>
    </source>
</evidence>
<dbReference type="SUPFAM" id="SSF56112">
    <property type="entry name" value="Protein kinase-like (PK-like)"/>
    <property type="match status" value="1"/>
</dbReference>
<evidence type="ECO:0000256" key="6">
    <source>
        <dbReference type="ARBA" id="ARBA00022679"/>
    </source>
</evidence>
<feature type="compositionally biased region" description="Basic and acidic residues" evidence="14">
    <location>
        <begin position="247"/>
        <end position="259"/>
    </location>
</feature>
<feature type="compositionally biased region" description="Basic and acidic residues" evidence="14">
    <location>
        <begin position="94"/>
        <end position="188"/>
    </location>
</feature>
<evidence type="ECO:0000256" key="8">
    <source>
        <dbReference type="ARBA" id="ARBA00022777"/>
    </source>
</evidence>
<comment type="catalytic activity">
    <reaction evidence="12">
        <text>L-seryl-[protein] + ATP = O-phospho-L-seryl-[protein] + ADP + H(+)</text>
        <dbReference type="Rhea" id="RHEA:17989"/>
        <dbReference type="Rhea" id="RHEA-COMP:9863"/>
        <dbReference type="Rhea" id="RHEA-COMP:11604"/>
        <dbReference type="ChEBI" id="CHEBI:15378"/>
        <dbReference type="ChEBI" id="CHEBI:29999"/>
        <dbReference type="ChEBI" id="CHEBI:30616"/>
        <dbReference type="ChEBI" id="CHEBI:83421"/>
        <dbReference type="ChEBI" id="CHEBI:456216"/>
        <dbReference type="EC" id="2.7.11.22"/>
    </reaction>
</comment>
<dbReference type="InterPro" id="IPR011009">
    <property type="entry name" value="Kinase-like_dom_sf"/>
</dbReference>
<feature type="compositionally biased region" description="Basic and acidic residues" evidence="14">
    <location>
        <begin position="274"/>
        <end position="287"/>
    </location>
</feature>
<dbReference type="InterPro" id="IPR008271">
    <property type="entry name" value="Ser/Thr_kinase_AS"/>
</dbReference>
<comment type="similarity">
    <text evidence="2">Belongs to the protein kinase superfamily. CMGC Ser/Thr protein kinase family. CDC2/CDKX subfamily.</text>
</comment>
<evidence type="ECO:0000256" key="4">
    <source>
        <dbReference type="ARBA" id="ARBA00022527"/>
    </source>
</evidence>
<name>A0A9W2YNG2_BIOGL</name>
<comment type="catalytic activity">
    <reaction evidence="11">
        <text>L-threonyl-[protein] + ATP = O-phospho-L-threonyl-[protein] + ADP + H(+)</text>
        <dbReference type="Rhea" id="RHEA:46608"/>
        <dbReference type="Rhea" id="RHEA-COMP:11060"/>
        <dbReference type="Rhea" id="RHEA-COMP:11605"/>
        <dbReference type="ChEBI" id="CHEBI:15378"/>
        <dbReference type="ChEBI" id="CHEBI:30013"/>
        <dbReference type="ChEBI" id="CHEBI:30616"/>
        <dbReference type="ChEBI" id="CHEBI:61977"/>
        <dbReference type="ChEBI" id="CHEBI:456216"/>
        <dbReference type="EC" id="2.7.11.22"/>
    </reaction>
</comment>
<comment type="cofactor">
    <cofactor evidence="1">
        <name>Mg(2+)</name>
        <dbReference type="ChEBI" id="CHEBI:18420"/>
    </cofactor>
</comment>
<feature type="compositionally biased region" description="Basic and acidic residues" evidence="14">
    <location>
        <begin position="418"/>
        <end position="442"/>
    </location>
</feature>
<dbReference type="GO" id="GO:0004693">
    <property type="term" value="F:cyclin-dependent protein serine/threonine kinase activity"/>
    <property type="evidence" value="ECO:0007669"/>
    <property type="project" value="UniProtKB-EC"/>
</dbReference>
<feature type="compositionally biased region" description="Low complexity" evidence="14">
    <location>
        <begin position="260"/>
        <end position="273"/>
    </location>
</feature>
<dbReference type="RefSeq" id="XP_055864189.1">
    <property type="nucleotide sequence ID" value="XM_056008214.1"/>
</dbReference>
<dbReference type="InterPro" id="IPR000719">
    <property type="entry name" value="Prot_kinase_dom"/>
</dbReference>
<sequence>MSESKRKKSPYEQGELKSSPERHTKKKKSKKSKKMPLPPDAKLHVGSADDDDDVQIIEAVDHGEEEGGSLTIKPPQLQAMKHKDKGHKHKRDKRGHENSSSKERARLDRSGERDKHRDKLDLSRDFRDAREIVRERKKERELKEKEIAREMREREARRESNKERERLEKIELERRRERILREEQAKEKALRHKVRKDDRRQIGDNSRRDREKLKLEDRLSDEHHRSRSRDHEKTLSEKTRYFPPPPRLHEDKNSKKESSKSSLTLTGSGSKSSLRLDEKHPEAEQDTRMVVVEDDSTDKFYKPKEKERPDETEVMSRQPESDPLEARVKDHEEEEEAEEEEGEEEEDGEDDEEEESDESDSDSDDSSSDSSSDEEDSSNEEDTSKDHNTSGEKAANTSKEDEEEEEDEDEKASGKLRSKFDDHSDVESHGHSTDHSPADHYVPESPEMSDVEAKPEDSLPLYLPAIQGCRSVEEFNCLNRIEEGTYGVVYRALDKKTDEIVALKRLKMEKEKEGFPITSLREINTLLKAQHENIVTVREIVVGSNMDKIYIVMDFVEHDLKSLMENMKNPFLVGEVKTLLKQLLRAVRHLHDNWILHRDLKTSNLLLSHKGILKVGDFGLAREYGSPLKAYTPIVVTLWYRAPELLLGCKEYTTHIDMWSVGCIFAELLLMKALWPGKSEIDQINKIFKDLGTPTEKIWPGVTELPGMKKVQFNENPYNSVRNRFGPYLTDLGFDLMNRFFAYDPAKRITAEEGLEHEYFRESPLPVDPSMFPTWPARSEQTRKHSNSPKPPSGGKAYQNMMDDEENFAAGGFHMPSAARGASAQGMGFSLKF</sequence>
<dbReference type="PANTHER" id="PTHR24056:SF107">
    <property type="entry name" value="CYCLIN-DEPENDENT KINASE 11A-RELATED"/>
    <property type="match status" value="1"/>
</dbReference>
<feature type="domain" description="Protein kinase" evidence="15">
    <location>
        <begin position="475"/>
        <end position="760"/>
    </location>
</feature>